<dbReference type="EMBL" id="MIGC01002728">
    <property type="protein sequence ID" value="PHJ20528.1"/>
    <property type="molecule type" value="Genomic_DNA"/>
</dbReference>
<dbReference type="VEuPathDB" id="ToxoDB:CSUI_005640"/>
<organism evidence="1 2">
    <name type="scientific">Cystoisospora suis</name>
    <dbReference type="NCBI Taxonomy" id="483139"/>
    <lineage>
        <taxon>Eukaryota</taxon>
        <taxon>Sar</taxon>
        <taxon>Alveolata</taxon>
        <taxon>Apicomplexa</taxon>
        <taxon>Conoidasida</taxon>
        <taxon>Coccidia</taxon>
        <taxon>Eucoccidiorida</taxon>
        <taxon>Eimeriorina</taxon>
        <taxon>Sarcocystidae</taxon>
        <taxon>Cystoisospora</taxon>
    </lineage>
</organism>
<accession>A0A2C6KWD7</accession>
<sequence>MCMRQLSTPHPPCEVKNRGSVIGRIISIEPSVI</sequence>
<dbReference type="AlphaFoldDB" id="A0A2C6KWD7"/>
<keyword evidence="2" id="KW-1185">Reference proteome</keyword>
<gene>
    <name evidence="1" type="ORF">CSUI_005640</name>
</gene>
<reference evidence="1 2" key="1">
    <citation type="journal article" date="2017" name="Int. J. Parasitol.">
        <title>The genome of the protozoan parasite Cystoisospora suis and a reverse vaccinology approach to identify vaccine candidates.</title>
        <authorList>
            <person name="Palmieri N."/>
            <person name="Shrestha A."/>
            <person name="Ruttkowski B."/>
            <person name="Beck T."/>
            <person name="Vogl C."/>
            <person name="Tomley F."/>
            <person name="Blake D.P."/>
            <person name="Joachim A."/>
        </authorList>
    </citation>
    <scope>NUCLEOTIDE SEQUENCE [LARGE SCALE GENOMIC DNA]</scope>
    <source>
        <strain evidence="1 2">Wien I</strain>
    </source>
</reference>
<comment type="caution">
    <text evidence="1">The sequence shown here is derived from an EMBL/GenBank/DDBJ whole genome shotgun (WGS) entry which is preliminary data.</text>
</comment>
<evidence type="ECO:0000313" key="1">
    <source>
        <dbReference type="EMBL" id="PHJ20528.1"/>
    </source>
</evidence>
<name>A0A2C6KWD7_9APIC</name>
<evidence type="ECO:0000313" key="2">
    <source>
        <dbReference type="Proteomes" id="UP000221165"/>
    </source>
</evidence>
<dbReference type="RefSeq" id="XP_067922216.1">
    <property type="nucleotide sequence ID" value="XM_068065810.1"/>
</dbReference>
<dbReference type="Proteomes" id="UP000221165">
    <property type="component" value="Unassembled WGS sequence"/>
</dbReference>
<protein>
    <submittedName>
        <fullName evidence="1">Uncharacterized protein</fullName>
    </submittedName>
</protein>
<proteinExistence type="predicted"/>
<dbReference type="GeneID" id="94429021"/>